<feature type="chain" id="PRO_5005583411" evidence="1">
    <location>
        <begin position="17"/>
        <end position="61"/>
    </location>
</feature>
<dbReference type="EMBL" id="KQ419601">
    <property type="protein sequence ID" value="KOF82980.1"/>
    <property type="molecule type" value="Genomic_DNA"/>
</dbReference>
<keyword evidence="1" id="KW-0732">Signal</keyword>
<reference evidence="2" key="1">
    <citation type="submission" date="2015-07" db="EMBL/GenBank/DDBJ databases">
        <title>MeaNS - Measles Nucleotide Surveillance Program.</title>
        <authorList>
            <person name="Tran T."/>
            <person name="Druce J."/>
        </authorList>
    </citation>
    <scope>NUCLEOTIDE SEQUENCE</scope>
    <source>
        <strain evidence="2">UCB-OBI-ISO-001</strain>
        <tissue evidence="2">Gonad</tissue>
    </source>
</reference>
<proteinExistence type="predicted"/>
<feature type="signal peptide" evidence="1">
    <location>
        <begin position="1"/>
        <end position="16"/>
    </location>
</feature>
<gene>
    <name evidence="2" type="ORF">OCBIM_22024608mg</name>
</gene>
<evidence type="ECO:0000313" key="2">
    <source>
        <dbReference type="EMBL" id="KOF82980.1"/>
    </source>
</evidence>
<evidence type="ECO:0000256" key="1">
    <source>
        <dbReference type="SAM" id="SignalP"/>
    </source>
</evidence>
<accession>A0A0L8H2I3</accession>
<name>A0A0L8H2I3_OCTBM</name>
<protein>
    <submittedName>
        <fullName evidence="2">Uncharacterized protein</fullName>
    </submittedName>
</protein>
<organism evidence="2">
    <name type="scientific">Octopus bimaculoides</name>
    <name type="common">California two-spotted octopus</name>
    <dbReference type="NCBI Taxonomy" id="37653"/>
    <lineage>
        <taxon>Eukaryota</taxon>
        <taxon>Metazoa</taxon>
        <taxon>Spiralia</taxon>
        <taxon>Lophotrochozoa</taxon>
        <taxon>Mollusca</taxon>
        <taxon>Cephalopoda</taxon>
        <taxon>Coleoidea</taxon>
        <taxon>Octopodiformes</taxon>
        <taxon>Octopoda</taxon>
        <taxon>Incirrata</taxon>
        <taxon>Octopodidae</taxon>
        <taxon>Octopus</taxon>
    </lineage>
</organism>
<dbReference type="AlphaFoldDB" id="A0A0L8H2I3"/>
<sequence length="61" mass="6886">MTHGLLLVCDLLLVWALWLGTPELSNRVTSMMELDYILVCESSIAVWCNFNQVTVGDNNSR</sequence>